<keyword evidence="7" id="KW-1185">Reference proteome</keyword>
<keyword evidence="1" id="KW-0805">Transcription regulation</keyword>
<keyword evidence="3" id="KW-0804">Transcription</keyword>
<dbReference type="PANTHER" id="PTHR47506:SF6">
    <property type="entry name" value="HTH-TYPE TRANSCRIPTIONAL REPRESSOR NEMR"/>
    <property type="match status" value="1"/>
</dbReference>
<sequence>MPKVSEAYKKEKKKKLIQAAKTVFIRKGYVQTSMQDIMNEAGISRGAMYSYFDNIDHLFMEVLKEDDYDNMQFFEASDDELLWPQLKQWFEMQQEAIENTHQSLVQAKAEFFLSSNYVKHAEDFPYISQRYNEMTRLIEEVLNWGVYKKEFQLQQPADTIARYIISFINGLMLDTFQLGNEQTKVKEQLSILLFSLENIVCPHAADKE</sequence>
<dbReference type="Pfam" id="PF17922">
    <property type="entry name" value="TetR_C_17"/>
    <property type="match status" value="1"/>
</dbReference>
<dbReference type="InterPro" id="IPR009057">
    <property type="entry name" value="Homeodomain-like_sf"/>
</dbReference>
<comment type="caution">
    <text evidence="6">The sequence shown here is derived from an EMBL/GenBank/DDBJ whole genome shotgun (WGS) entry which is preliminary data.</text>
</comment>
<feature type="domain" description="HTH tetR-type" evidence="5">
    <location>
        <begin position="10"/>
        <end position="70"/>
    </location>
</feature>
<evidence type="ECO:0000256" key="1">
    <source>
        <dbReference type="ARBA" id="ARBA00023015"/>
    </source>
</evidence>
<protein>
    <submittedName>
        <fullName evidence="6">TetR family transcriptional regulator</fullName>
    </submittedName>
</protein>
<dbReference type="EMBL" id="BJYM01000005">
    <property type="protein sequence ID" value="GEN86864.1"/>
    <property type="molecule type" value="Genomic_DNA"/>
</dbReference>
<dbReference type="PANTHER" id="PTHR47506">
    <property type="entry name" value="TRANSCRIPTIONAL REGULATORY PROTEIN"/>
    <property type="match status" value="1"/>
</dbReference>
<evidence type="ECO:0000256" key="2">
    <source>
        <dbReference type="ARBA" id="ARBA00023125"/>
    </source>
</evidence>
<evidence type="ECO:0000313" key="6">
    <source>
        <dbReference type="EMBL" id="GEN86864.1"/>
    </source>
</evidence>
<name>A0A511ZHE2_9BACI</name>
<dbReference type="Gene3D" id="1.10.357.10">
    <property type="entry name" value="Tetracycline Repressor, domain 2"/>
    <property type="match status" value="1"/>
</dbReference>
<dbReference type="SUPFAM" id="SSF48498">
    <property type="entry name" value="Tetracyclin repressor-like, C-terminal domain"/>
    <property type="match status" value="1"/>
</dbReference>
<evidence type="ECO:0000256" key="3">
    <source>
        <dbReference type="ARBA" id="ARBA00023163"/>
    </source>
</evidence>
<dbReference type="InterPro" id="IPR041612">
    <property type="entry name" value="YfiR_C"/>
</dbReference>
<dbReference type="Proteomes" id="UP000321558">
    <property type="component" value="Unassembled WGS sequence"/>
</dbReference>
<dbReference type="PRINTS" id="PR00455">
    <property type="entry name" value="HTHTETR"/>
</dbReference>
<dbReference type="GO" id="GO:0003677">
    <property type="term" value="F:DNA binding"/>
    <property type="evidence" value="ECO:0007669"/>
    <property type="project" value="UniProtKB-UniRule"/>
</dbReference>
<dbReference type="STRING" id="582851.GCA_900162665_03317"/>
<evidence type="ECO:0000259" key="5">
    <source>
        <dbReference type="PROSITE" id="PS50977"/>
    </source>
</evidence>
<dbReference type="InterPro" id="IPR001647">
    <property type="entry name" value="HTH_TetR"/>
</dbReference>
<reference evidence="6 7" key="1">
    <citation type="submission" date="2019-07" db="EMBL/GenBank/DDBJ databases">
        <title>Whole genome shotgun sequence of Oceanobacillus sojae NBRC 105379.</title>
        <authorList>
            <person name="Hosoyama A."/>
            <person name="Uohara A."/>
            <person name="Ohji S."/>
            <person name="Ichikawa N."/>
        </authorList>
    </citation>
    <scope>NUCLEOTIDE SEQUENCE [LARGE SCALE GENOMIC DNA]</scope>
    <source>
        <strain evidence="6 7">NBRC 105379</strain>
    </source>
</reference>
<gene>
    <name evidence="6" type="ORF">OSO01_16030</name>
</gene>
<dbReference type="SUPFAM" id="SSF46689">
    <property type="entry name" value="Homeodomain-like"/>
    <property type="match status" value="1"/>
</dbReference>
<accession>A0A511ZHE2</accession>
<dbReference type="Gene3D" id="1.10.10.60">
    <property type="entry name" value="Homeodomain-like"/>
    <property type="match status" value="1"/>
</dbReference>
<dbReference type="AlphaFoldDB" id="A0A511ZHE2"/>
<feature type="DNA-binding region" description="H-T-H motif" evidence="4">
    <location>
        <begin position="33"/>
        <end position="52"/>
    </location>
</feature>
<dbReference type="InterPro" id="IPR036271">
    <property type="entry name" value="Tet_transcr_reg_TetR-rel_C_sf"/>
</dbReference>
<dbReference type="Pfam" id="PF00440">
    <property type="entry name" value="TetR_N"/>
    <property type="match status" value="1"/>
</dbReference>
<dbReference type="OrthoDB" id="9814703at2"/>
<proteinExistence type="predicted"/>
<evidence type="ECO:0000256" key="4">
    <source>
        <dbReference type="PROSITE-ProRule" id="PRU00335"/>
    </source>
</evidence>
<evidence type="ECO:0000313" key="7">
    <source>
        <dbReference type="Proteomes" id="UP000321558"/>
    </source>
</evidence>
<dbReference type="PROSITE" id="PS50977">
    <property type="entry name" value="HTH_TETR_2"/>
    <property type="match status" value="1"/>
</dbReference>
<organism evidence="6 7">
    <name type="scientific">Oceanobacillus sojae</name>
    <dbReference type="NCBI Taxonomy" id="582851"/>
    <lineage>
        <taxon>Bacteria</taxon>
        <taxon>Bacillati</taxon>
        <taxon>Bacillota</taxon>
        <taxon>Bacilli</taxon>
        <taxon>Bacillales</taxon>
        <taxon>Bacillaceae</taxon>
        <taxon>Oceanobacillus</taxon>
    </lineage>
</organism>
<keyword evidence="2 4" id="KW-0238">DNA-binding</keyword>
<dbReference type="RefSeq" id="WP_147209879.1">
    <property type="nucleotide sequence ID" value="NZ_BJYM01000005.1"/>
</dbReference>